<dbReference type="InterPro" id="IPR010105">
    <property type="entry name" value="TonB_sidphr_rcpt"/>
</dbReference>
<dbReference type="InterPro" id="IPR000531">
    <property type="entry name" value="Beta-barrel_TonB"/>
</dbReference>
<keyword evidence="10 15" id="KW-0798">TonB box</keyword>
<dbReference type="Pfam" id="PF00593">
    <property type="entry name" value="TonB_dep_Rec_b-barrel"/>
    <property type="match status" value="1"/>
</dbReference>
<keyword evidence="7 16" id="KW-0732">Signal</keyword>
<dbReference type="InterPro" id="IPR010917">
    <property type="entry name" value="TonB_rcpt_CS"/>
</dbReference>
<dbReference type="PANTHER" id="PTHR32552:SF68">
    <property type="entry name" value="FERRICHROME OUTER MEMBRANE TRANSPORTER_PHAGE RECEPTOR"/>
    <property type="match status" value="1"/>
</dbReference>
<evidence type="ECO:0000256" key="7">
    <source>
        <dbReference type="ARBA" id="ARBA00022729"/>
    </source>
</evidence>
<dbReference type="Proteomes" id="UP001485459">
    <property type="component" value="Chromosome"/>
</dbReference>
<gene>
    <name evidence="19" type="ORF">WJU16_07910</name>
</gene>
<evidence type="ECO:0000256" key="8">
    <source>
        <dbReference type="ARBA" id="ARBA00023004"/>
    </source>
</evidence>
<dbReference type="RefSeq" id="WP_341837780.1">
    <property type="nucleotide sequence ID" value="NZ_CP149822.1"/>
</dbReference>
<protein>
    <submittedName>
        <fullName evidence="19">TonB-dependent receptor</fullName>
    </submittedName>
</protein>
<dbReference type="InterPro" id="IPR013784">
    <property type="entry name" value="Carb-bd-like_fold"/>
</dbReference>
<comment type="similarity">
    <text evidence="2 14 15">Belongs to the TonB-dependent receptor family.</text>
</comment>
<dbReference type="InterPro" id="IPR012910">
    <property type="entry name" value="Plug_dom"/>
</dbReference>
<dbReference type="Pfam" id="PF13715">
    <property type="entry name" value="CarbopepD_reg_2"/>
    <property type="match status" value="1"/>
</dbReference>
<dbReference type="EMBL" id="CP149822">
    <property type="protein sequence ID" value="WZN42957.1"/>
    <property type="molecule type" value="Genomic_DNA"/>
</dbReference>
<organism evidence="19 20">
    <name type="scientific">Chitinophaga pollutisoli</name>
    <dbReference type="NCBI Taxonomy" id="3133966"/>
    <lineage>
        <taxon>Bacteria</taxon>
        <taxon>Pseudomonadati</taxon>
        <taxon>Bacteroidota</taxon>
        <taxon>Chitinophagia</taxon>
        <taxon>Chitinophagales</taxon>
        <taxon>Chitinophagaceae</taxon>
        <taxon>Chitinophaga</taxon>
    </lineage>
</organism>
<dbReference type="SUPFAM" id="SSF49452">
    <property type="entry name" value="Starch-binding domain-like"/>
    <property type="match status" value="1"/>
</dbReference>
<keyword evidence="8" id="KW-0408">Iron</keyword>
<keyword evidence="13 14" id="KW-0998">Cell outer membrane</keyword>
<evidence type="ECO:0000313" key="20">
    <source>
        <dbReference type="Proteomes" id="UP001485459"/>
    </source>
</evidence>
<dbReference type="Pfam" id="PF07715">
    <property type="entry name" value="Plug"/>
    <property type="match status" value="1"/>
</dbReference>
<evidence type="ECO:0000256" key="3">
    <source>
        <dbReference type="ARBA" id="ARBA00022448"/>
    </source>
</evidence>
<feature type="domain" description="TonB-dependent receptor-like beta-barrel" evidence="17">
    <location>
        <begin position="313"/>
        <end position="789"/>
    </location>
</feature>
<name>A0ABZ2YU81_9BACT</name>
<keyword evidence="3 14" id="KW-0813">Transport</keyword>
<dbReference type="Gene3D" id="2.40.170.20">
    <property type="entry name" value="TonB-dependent receptor, beta-barrel domain"/>
    <property type="match status" value="1"/>
</dbReference>
<reference evidence="20" key="1">
    <citation type="submission" date="2024-03" db="EMBL/GenBank/DDBJ databases">
        <title>Chitinophaga horti sp. nov., isolated from garden soil.</title>
        <authorList>
            <person name="Lee D.S."/>
            <person name="Han D.M."/>
            <person name="Baek J.H."/>
            <person name="Choi D.G."/>
            <person name="Jeon J.H."/>
            <person name="Jeon C.O."/>
        </authorList>
    </citation>
    <scope>NUCLEOTIDE SEQUENCE [LARGE SCALE GENOMIC DNA]</scope>
    <source>
        <strain evidence="20">GPA1</strain>
    </source>
</reference>
<accession>A0ABZ2YU81</accession>
<dbReference type="SUPFAM" id="SSF56935">
    <property type="entry name" value="Porins"/>
    <property type="match status" value="1"/>
</dbReference>
<evidence type="ECO:0000259" key="17">
    <source>
        <dbReference type="Pfam" id="PF00593"/>
    </source>
</evidence>
<dbReference type="InterPro" id="IPR037066">
    <property type="entry name" value="Plug_dom_sf"/>
</dbReference>
<dbReference type="PANTHER" id="PTHR32552">
    <property type="entry name" value="FERRICHROME IRON RECEPTOR-RELATED"/>
    <property type="match status" value="1"/>
</dbReference>
<feature type="chain" id="PRO_5046135369" evidence="16">
    <location>
        <begin position="22"/>
        <end position="817"/>
    </location>
</feature>
<evidence type="ECO:0000256" key="10">
    <source>
        <dbReference type="ARBA" id="ARBA00023077"/>
    </source>
</evidence>
<dbReference type="PROSITE" id="PS52016">
    <property type="entry name" value="TONB_DEPENDENT_REC_3"/>
    <property type="match status" value="1"/>
</dbReference>
<feature type="domain" description="TonB-dependent receptor plug" evidence="18">
    <location>
        <begin position="137"/>
        <end position="231"/>
    </location>
</feature>
<evidence type="ECO:0000256" key="13">
    <source>
        <dbReference type="ARBA" id="ARBA00023237"/>
    </source>
</evidence>
<evidence type="ECO:0000256" key="1">
    <source>
        <dbReference type="ARBA" id="ARBA00004571"/>
    </source>
</evidence>
<evidence type="ECO:0000313" key="19">
    <source>
        <dbReference type="EMBL" id="WZN42957.1"/>
    </source>
</evidence>
<comment type="subcellular location">
    <subcellularLocation>
        <location evidence="1 14">Cell outer membrane</location>
        <topology evidence="1 14">Multi-pass membrane protein</topology>
    </subcellularLocation>
</comment>
<keyword evidence="9" id="KW-0406">Ion transport</keyword>
<keyword evidence="12 19" id="KW-0675">Receptor</keyword>
<keyword evidence="4 14" id="KW-1134">Transmembrane beta strand</keyword>
<sequence>MMKHLIYTLLLMVGFAGIAQAEEQAPGNIVGVVLTNDGQPAPMVTVLLKGKNRGDMTNEKGEFNIRRVQPGTYTLQVSLVGFETSEQTVTVEANQTATVNIHLQLSNTQLNEVIIKGIQLKGKRESDHIARLPIKNLENPQVYNTIGLELMKEQVVVSFDDAMRNAPGVNKLWSSTGRPGDGASYFSMRGFAVQPSMINGIAGLTNGNIDPANIEHIETIKGPSSTLFGSSLISFGGLINIVTKKPYDHFGGELSYTGGGFGLTRITADVNAPLNTDKSALLRVNAAYHNEKSFQDAGFRKSIFLAPSLSYQVNDRLSFNVNAEFYNGEGTNPLMVFLNRSRQLKYRTPQETGIDFDRSFTSNDITNRTPTVNLYGHMQYKLSDKWTSQTNVTRSSRKSDGYYQYVMFLDAPYNPIPGQTKYPEQDSFMTRYAYKQNSIAVTTGIQQNFIGDFKIGSLRNRMVFGLDFLGMETTNNNSPYAIFDVVSAMDPKDPRYSQLNASAVDAKLAGLTTGQTRNEQSTYTYSAYVSDVLNITEKLIAMASLRVDYFESKGTKNFINGTKAGHYNQTTVSPKFGLVYQVVKDKVGVFANYMNGFKNVAPVTQPLPELDGNFKPQHANQIEGGVKFDVLNKRLNATISYYDIKVDNMNMQGSITKEGVNYNYTYQGGTQHSKGVEFDLNTNPVDGLNIVAGYSYNNSKMVKADKWTLGRRPVSAGPEHFANLWATYTVQSGVLSGFGIGAGGNYAGDNVITNDFRTGTFTLPAYTVFNATVFYNAKAFRLALKMDNIANKEYFTGWTTIEKQMPRRVSANMTFKF</sequence>
<dbReference type="Gene3D" id="2.60.40.1120">
    <property type="entry name" value="Carboxypeptidase-like, regulatory domain"/>
    <property type="match status" value="1"/>
</dbReference>
<keyword evidence="11 14" id="KW-0472">Membrane</keyword>
<dbReference type="InterPro" id="IPR039426">
    <property type="entry name" value="TonB-dep_rcpt-like"/>
</dbReference>
<evidence type="ECO:0000256" key="15">
    <source>
        <dbReference type="RuleBase" id="RU003357"/>
    </source>
</evidence>
<keyword evidence="5" id="KW-0410">Iron transport</keyword>
<evidence type="ECO:0000256" key="2">
    <source>
        <dbReference type="ARBA" id="ARBA00009810"/>
    </source>
</evidence>
<keyword evidence="20" id="KW-1185">Reference proteome</keyword>
<dbReference type="NCBIfam" id="TIGR01783">
    <property type="entry name" value="TonB-siderophor"/>
    <property type="match status" value="1"/>
</dbReference>
<dbReference type="CDD" id="cd01347">
    <property type="entry name" value="ligand_gated_channel"/>
    <property type="match status" value="1"/>
</dbReference>
<dbReference type="PROSITE" id="PS01156">
    <property type="entry name" value="TONB_DEPENDENT_REC_2"/>
    <property type="match status" value="1"/>
</dbReference>
<dbReference type="Gene3D" id="2.170.130.10">
    <property type="entry name" value="TonB-dependent receptor, plug domain"/>
    <property type="match status" value="1"/>
</dbReference>
<evidence type="ECO:0000256" key="5">
    <source>
        <dbReference type="ARBA" id="ARBA00022496"/>
    </source>
</evidence>
<evidence type="ECO:0000256" key="11">
    <source>
        <dbReference type="ARBA" id="ARBA00023136"/>
    </source>
</evidence>
<evidence type="ECO:0000256" key="4">
    <source>
        <dbReference type="ARBA" id="ARBA00022452"/>
    </source>
</evidence>
<evidence type="ECO:0000256" key="6">
    <source>
        <dbReference type="ARBA" id="ARBA00022692"/>
    </source>
</evidence>
<keyword evidence="6 14" id="KW-0812">Transmembrane</keyword>
<evidence type="ECO:0000256" key="12">
    <source>
        <dbReference type="ARBA" id="ARBA00023170"/>
    </source>
</evidence>
<evidence type="ECO:0000259" key="18">
    <source>
        <dbReference type="Pfam" id="PF07715"/>
    </source>
</evidence>
<evidence type="ECO:0000256" key="9">
    <source>
        <dbReference type="ARBA" id="ARBA00023065"/>
    </source>
</evidence>
<evidence type="ECO:0000256" key="16">
    <source>
        <dbReference type="SAM" id="SignalP"/>
    </source>
</evidence>
<feature type="signal peptide" evidence="16">
    <location>
        <begin position="1"/>
        <end position="21"/>
    </location>
</feature>
<dbReference type="InterPro" id="IPR036942">
    <property type="entry name" value="Beta-barrel_TonB_sf"/>
</dbReference>
<evidence type="ECO:0000256" key="14">
    <source>
        <dbReference type="PROSITE-ProRule" id="PRU01360"/>
    </source>
</evidence>
<proteinExistence type="inferred from homology"/>